<dbReference type="AlphaFoldDB" id="A0A507R1P6"/>
<dbReference type="CDD" id="cd15482">
    <property type="entry name" value="Sialidase_non-viral"/>
    <property type="match status" value="2"/>
</dbReference>
<dbReference type="PANTHER" id="PTHR38792">
    <property type="entry name" value="BNR/ASP-BOX REPEAT DOMAIN PROTEIN (AFU_ORTHOLOGUE AFUA_7G06430)-RELATED"/>
    <property type="match status" value="1"/>
</dbReference>
<evidence type="ECO:0000313" key="1">
    <source>
        <dbReference type="EMBL" id="TQB76478.1"/>
    </source>
</evidence>
<proteinExistence type="predicted"/>
<protein>
    <recommendedName>
        <fullName evidence="3">Sialidase domain-containing protein</fullName>
    </recommendedName>
</protein>
<gene>
    <name evidence="1" type="ORF">MPDQ_007886</name>
</gene>
<evidence type="ECO:0000313" key="2">
    <source>
        <dbReference type="Proteomes" id="UP000319663"/>
    </source>
</evidence>
<dbReference type="Gene3D" id="2.120.10.10">
    <property type="match status" value="1"/>
</dbReference>
<dbReference type="Proteomes" id="UP000319663">
    <property type="component" value="Unassembled WGS sequence"/>
</dbReference>
<dbReference type="STRING" id="5098.A0A507R1P6"/>
<sequence length="359" mass="39666">MPGHLGHKLLNAFGIQPQLEPHLPGHGLVQNDERSLSTHGNNGTYPRLARLSDGSILSAYTRWEGPTRVLKVGRSTDGGQRFADWGEVTRGNGDVDNMFLLEVTPPGTVLAAFRNHDLGPSGPTWFRITVCQSHDGGKNWTYLSQAAEKGAPFGLWEPFMRIGRQGEVQMTFSQEFAHDDQRTMMVKSYDQGRTWTTPVCIAGAEERLRDGMTGIAQTTDNGREALVLVFETTRYGTFNLEAVISYDDGASWHCRHIVYAPPRGRNAGSPQIASFEDGSLVVSFMTDEDVIGPNWPGLSATKVVFAGPPRNGQMRWSKSRLVSPEPSIWPGIFALDAHRALVTYDHCGPKCKTITWQPK</sequence>
<dbReference type="EMBL" id="VIFY01000009">
    <property type="protein sequence ID" value="TQB76478.1"/>
    <property type="molecule type" value="Genomic_DNA"/>
</dbReference>
<dbReference type="PANTHER" id="PTHR38792:SF3">
    <property type="entry name" value="BNR_ASP-BOX REPEAT DOMAIN PROTEIN (AFU_ORTHOLOGUE AFUA_7G06430)-RELATED"/>
    <property type="match status" value="1"/>
</dbReference>
<name>A0A507R1P6_MONPU</name>
<dbReference type="OrthoDB" id="2739686at2759"/>
<dbReference type="InterPro" id="IPR036278">
    <property type="entry name" value="Sialidase_sf"/>
</dbReference>
<dbReference type="SUPFAM" id="SSF50939">
    <property type="entry name" value="Sialidases"/>
    <property type="match status" value="1"/>
</dbReference>
<reference evidence="1 2" key="1">
    <citation type="submission" date="2019-06" db="EMBL/GenBank/DDBJ databases">
        <title>Wine fermentation using esterase from Monascus purpureus.</title>
        <authorList>
            <person name="Geng C."/>
            <person name="Zhang Y."/>
        </authorList>
    </citation>
    <scope>NUCLEOTIDE SEQUENCE [LARGE SCALE GENOMIC DNA]</scope>
    <source>
        <strain evidence="1">HQ1</strain>
    </source>
</reference>
<keyword evidence="2" id="KW-1185">Reference proteome</keyword>
<organism evidence="1 2">
    <name type="scientific">Monascus purpureus</name>
    <name type="common">Red mold</name>
    <name type="synonym">Monascus anka</name>
    <dbReference type="NCBI Taxonomy" id="5098"/>
    <lineage>
        <taxon>Eukaryota</taxon>
        <taxon>Fungi</taxon>
        <taxon>Dikarya</taxon>
        <taxon>Ascomycota</taxon>
        <taxon>Pezizomycotina</taxon>
        <taxon>Eurotiomycetes</taxon>
        <taxon>Eurotiomycetidae</taxon>
        <taxon>Eurotiales</taxon>
        <taxon>Aspergillaceae</taxon>
        <taxon>Monascus</taxon>
    </lineage>
</organism>
<comment type="caution">
    <text evidence="1">The sequence shown here is derived from an EMBL/GenBank/DDBJ whole genome shotgun (WGS) entry which is preliminary data.</text>
</comment>
<accession>A0A507R1P6</accession>
<evidence type="ECO:0008006" key="3">
    <source>
        <dbReference type="Google" id="ProtNLM"/>
    </source>
</evidence>